<feature type="binding site" evidence="1">
    <location>
        <position position="65"/>
    </location>
    <ligand>
        <name>Mg(2+)</name>
        <dbReference type="ChEBI" id="CHEBI:18420"/>
        <label>1</label>
    </ligand>
</feature>
<dbReference type="InterPro" id="IPR036705">
    <property type="entry name" value="Ribosyl_crysJ1_sf"/>
</dbReference>
<dbReference type="RefSeq" id="WP_369341526.1">
    <property type="nucleotide sequence ID" value="NZ_CP129675.1"/>
</dbReference>
<dbReference type="PANTHER" id="PTHR16222:SF12">
    <property type="entry name" value="ADP-RIBOSYLGLYCOHYDROLASE-RELATED"/>
    <property type="match status" value="1"/>
</dbReference>
<sequence length="337" mass="36303">MTSTARLVRNVLLSIAYGDAMGMPTENLTRSQIAERYGDITEFNESPDDVGTFIRHLPAGTVTDDTENAIFLCNMLIDAKGRVDPELFVKYLMDWLDHDERSAVMVGPSTKGAIEAIRHGTPLKESGIWGTTNGASMKIAPIGLISPVADMEGLIRNVSAICMPTHNTQVAIQGACIVAAAVSYMFDNQDIDWNEYYGFVHQAGALSSNLGNPLPTPDILRRIDYGRHIADSADEDEFRDQLYGFMGTGLETIETVPAAITIVYRYRANLRLCVRTCAGIGGDTDTLGAICGGICGGYDCNLTDDEIDTLQGVNAIDFGGTAEGMSSIVDSARAPRA</sequence>
<accession>A0AB39UJK8</accession>
<feature type="binding site" evidence="1">
    <location>
        <position position="283"/>
    </location>
    <ligand>
        <name>Mg(2+)</name>
        <dbReference type="ChEBI" id="CHEBI:18420"/>
        <label>1</label>
    </ligand>
</feature>
<dbReference type="Pfam" id="PF03747">
    <property type="entry name" value="ADP_ribosyl_GH"/>
    <property type="match status" value="1"/>
</dbReference>
<dbReference type="EMBL" id="CP129683">
    <property type="protein sequence ID" value="XDS50562.1"/>
    <property type="molecule type" value="Genomic_DNA"/>
</dbReference>
<evidence type="ECO:0000313" key="2">
    <source>
        <dbReference type="EMBL" id="XDS45876.1"/>
    </source>
</evidence>
<organism evidence="3">
    <name type="scientific">Bifidobacterium fermentum</name>
    <dbReference type="NCBI Taxonomy" id="3059035"/>
    <lineage>
        <taxon>Bacteria</taxon>
        <taxon>Bacillati</taxon>
        <taxon>Actinomycetota</taxon>
        <taxon>Actinomycetes</taxon>
        <taxon>Bifidobacteriales</taxon>
        <taxon>Bifidobacteriaceae</taxon>
        <taxon>Bifidobacterium</taxon>
    </lineage>
</organism>
<name>A0AB39UJK8_9BIFI</name>
<dbReference type="AlphaFoldDB" id="A0AB39UJK8"/>
<protein>
    <submittedName>
        <fullName evidence="3">ADP-ribosylglycohydrolase family protein</fullName>
    </submittedName>
</protein>
<proteinExistence type="predicted"/>
<evidence type="ECO:0000313" key="3">
    <source>
        <dbReference type="EMBL" id="XDS49342.1"/>
    </source>
</evidence>
<dbReference type="Gene3D" id="1.10.4080.10">
    <property type="entry name" value="ADP-ribosylation/Crystallin J1"/>
    <property type="match status" value="1"/>
</dbReference>
<feature type="binding site" evidence="1">
    <location>
        <position position="286"/>
    </location>
    <ligand>
        <name>Mg(2+)</name>
        <dbReference type="ChEBI" id="CHEBI:18420"/>
        <label>1</label>
    </ligand>
</feature>
<keyword evidence="1" id="KW-0479">Metal-binding</keyword>
<feature type="binding site" evidence="1">
    <location>
        <position position="64"/>
    </location>
    <ligand>
        <name>Mg(2+)</name>
        <dbReference type="ChEBI" id="CHEBI:18420"/>
        <label>1</label>
    </ligand>
</feature>
<reference evidence="3" key="1">
    <citation type="submission" date="2023-07" db="EMBL/GenBank/DDBJ databases">
        <title>Bifidobacterium aquikefiriaerophilum sp. nov. and Bifidobacterium eccum sp. nov., isolated from water kefir.</title>
        <authorList>
            <person name="Breselge S."/>
            <person name="Bellassi P."/>
            <person name="Barcenilla C."/>
            <person name="Alvarez-Ordonez A."/>
            <person name="Morelli L."/>
            <person name="Cotter P.D."/>
        </authorList>
    </citation>
    <scope>NUCLEOTIDE SEQUENCE</scope>
    <source>
        <strain evidence="4">WK012_4_13</strain>
        <strain evidence="3">WK013_4_14</strain>
        <strain evidence="2">WK048_4_13</strain>
    </source>
</reference>
<comment type="cofactor">
    <cofactor evidence="1">
        <name>Mg(2+)</name>
        <dbReference type="ChEBI" id="CHEBI:18420"/>
    </cofactor>
    <text evidence="1">Binds 2 magnesium ions per subunit.</text>
</comment>
<dbReference type="InterPro" id="IPR005502">
    <property type="entry name" value="Ribosyl_crysJ1"/>
</dbReference>
<dbReference type="EMBL" id="CP129682">
    <property type="protein sequence ID" value="XDS49342.1"/>
    <property type="molecule type" value="Genomic_DNA"/>
</dbReference>
<gene>
    <name evidence="4" type="ORF">QN062_09305</name>
    <name evidence="3" type="ORF">QN216_03510</name>
    <name evidence="2" type="ORF">QN217_06935</name>
</gene>
<dbReference type="GO" id="GO:0046872">
    <property type="term" value="F:metal ion binding"/>
    <property type="evidence" value="ECO:0007669"/>
    <property type="project" value="UniProtKB-KW"/>
</dbReference>
<dbReference type="InterPro" id="IPR050792">
    <property type="entry name" value="ADP-ribosylglycohydrolase"/>
</dbReference>
<dbReference type="PANTHER" id="PTHR16222">
    <property type="entry name" value="ADP-RIBOSYLGLYCOHYDROLASE"/>
    <property type="match status" value="1"/>
</dbReference>
<evidence type="ECO:0000313" key="4">
    <source>
        <dbReference type="EMBL" id="XDS50562.1"/>
    </source>
</evidence>
<dbReference type="SUPFAM" id="SSF101478">
    <property type="entry name" value="ADP-ribosylglycohydrolase"/>
    <property type="match status" value="1"/>
</dbReference>
<dbReference type="EMBL" id="CP129675">
    <property type="protein sequence ID" value="XDS45876.1"/>
    <property type="molecule type" value="Genomic_DNA"/>
</dbReference>
<evidence type="ECO:0000256" key="1">
    <source>
        <dbReference type="PIRSR" id="PIRSR605502-1"/>
    </source>
</evidence>
<feature type="binding site" evidence="1">
    <location>
        <position position="285"/>
    </location>
    <ligand>
        <name>Mg(2+)</name>
        <dbReference type="ChEBI" id="CHEBI:18420"/>
        <label>1</label>
    </ligand>
</feature>
<feature type="binding site" evidence="1">
    <location>
        <position position="63"/>
    </location>
    <ligand>
        <name>Mg(2+)</name>
        <dbReference type="ChEBI" id="CHEBI:18420"/>
        <label>1</label>
    </ligand>
</feature>
<dbReference type="KEGG" id="bfk:QN062_09305"/>
<keyword evidence="1" id="KW-0460">Magnesium</keyword>